<dbReference type="Proteomes" id="UP000004121">
    <property type="component" value="Unassembled WGS sequence"/>
</dbReference>
<evidence type="ECO:0000313" key="3">
    <source>
        <dbReference type="Proteomes" id="UP000004121"/>
    </source>
</evidence>
<dbReference type="GO" id="GO:0016887">
    <property type="term" value="F:ATP hydrolysis activity"/>
    <property type="evidence" value="ECO:0007669"/>
    <property type="project" value="InterPro"/>
</dbReference>
<comment type="caution">
    <text evidence="2">The sequence shown here is derived from an EMBL/GenBank/DDBJ whole genome shotgun (WGS) entry which is preliminary data.</text>
</comment>
<dbReference type="RefSeq" id="WP_007155967.1">
    <property type="nucleotide sequence ID" value="NZ_GG668533.1"/>
</dbReference>
<proteinExistence type="predicted"/>
<dbReference type="InterPro" id="IPR027417">
    <property type="entry name" value="P-loop_NTPase"/>
</dbReference>
<name>C2KVI4_9FIRM</name>
<dbReference type="OrthoDB" id="9801813at2"/>
<evidence type="ECO:0000313" key="2">
    <source>
        <dbReference type="EMBL" id="EEJ52243.1"/>
    </source>
</evidence>
<dbReference type="AlphaFoldDB" id="C2KVI4"/>
<evidence type="ECO:0000259" key="1">
    <source>
        <dbReference type="SMART" id="SM00382"/>
    </source>
</evidence>
<dbReference type="Pfam" id="PF13304">
    <property type="entry name" value="AAA_21"/>
    <property type="match status" value="1"/>
</dbReference>
<dbReference type="InterPro" id="IPR051396">
    <property type="entry name" value="Bact_Antivir_Def_Nuclease"/>
</dbReference>
<accession>C2KVI4</accession>
<dbReference type="PANTHER" id="PTHR43581">
    <property type="entry name" value="ATP/GTP PHOSPHATASE"/>
    <property type="match status" value="1"/>
</dbReference>
<reference evidence="2 3" key="1">
    <citation type="submission" date="2009-04" db="EMBL/GenBank/DDBJ databases">
        <authorList>
            <person name="Qin X."/>
            <person name="Bachman B."/>
            <person name="Battles P."/>
            <person name="Bell A."/>
            <person name="Bess C."/>
            <person name="Bickham C."/>
            <person name="Chaboub L."/>
            <person name="Chen D."/>
            <person name="Coyle M."/>
            <person name="Deiros D.R."/>
            <person name="Dinh H."/>
            <person name="Forbes L."/>
            <person name="Fowler G."/>
            <person name="Francisco L."/>
            <person name="Fu Q."/>
            <person name="Gubbala S."/>
            <person name="Hale W."/>
            <person name="Han Y."/>
            <person name="Hemphill L."/>
            <person name="Highlander S.K."/>
            <person name="Hirani K."/>
            <person name="Hogues M."/>
            <person name="Jackson L."/>
            <person name="Jakkamsetti A."/>
            <person name="Javaid M."/>
            <person name="Jiang H."/>
            <person name="Korchina V."/>
            <person name="Kovar C."/>
            <person name="Lara F."/>
            <person name="Lee S."/>
            <person name="Mata R."/>
            <person name="Mathew T."/>
            <person name="Moen C."/>
            <person name="Morales K."/>
            <person name="Munidasa M."/>
            <person name="Nazareth L."/>
            <person name="Ngo R."/>
            <person name="Nguyen L."/>
            <person name="Okwuonu G."/>
            <person name="Ongeri F."/>
            <person name="Patil S."/>
            <person name="Petrosino J."/>
            <person name="Pham C."/>
            <person name="Pham P."/>
            <person name="Pu L.-L."/>
            <person name="Puazo M."/>
            <person name="Raj R."/>
            <person name="Reid J."/>
            <person name="Rouhana J."/>
            <person name="Saada N."/>
            <person name="Shang Y."/>
            <person name="Simmons D."/>
            <person name="Thornton R."/>
            <person name="Warren J."/>
            <person name="Weissenberger G."/>
            <person name="Zhang J."/>
            <person name="Zhang L."/>
            <person name="Zhou C."/>
            <person name="Zhu D."/>
            <person name="Muzny D."/>
            <person name="Worley K."/>
            <person name="Gibbs R."/>
        </authorList>
    </citation>
    <scope>NUCLEOTIDE SEQUENCE [LARGE SCALE GENOMIC DNA]</scope>
    <source>
        <strain evidence="2 3">F0268</strain>
    </source>
</reference>
<dbReference type="Gene3D" id="3.40.50.300">
    <property type="entry name" value="P-loop containing nucleotide triphosphate hydrolases"/>
    <property type="match status" value="1"/>
</dbReference>
<dbReference type="eggNOG" id="COG3593">
    <property type="taxonomic scope" value="Bacteria"/>
</dbReference>
<dbReference type="EMBL" id="ACKX01000052">
    <property type="protein sequence ID" value="EEJ52243.1"/>
    <property type="molecule type" value="Genomic_DNA"/>
</dbReference>
<organism evidence="2 3">
    <name type="scientific">Oribacterium sinus F0268</name>
    <dbReference type="NCBI Taxonomy" id="585501"/>
    <lineage>
        <taxon>Bacteria</taxon>
        <taxon>Bacillati</taxon>
        <taxon>Bacillota</taxon>
        <taxon>Clostridia</taxon>
        <taxon>Lachnospirales</taxon>
        <taxon>Lachnospiraceae</taxon>
        <taxon>Oribacterium</taxon>
    </lineage>
</organism>
<feature type="non-terminal residue" evidence="2">
    <location>
        <position position="442"/>
    </location>
</feature>
<feature type="domain" description="AAA+ ATPase" evidence="1">
    <location>
        <begin position="185"/>
        <end position="432"/>
    </location>
</feature>
<sequence>MQENKLLYIVGDKIGNRNNTVYLEHTHWDDWFLYATQYFATYIDLVGDKKEIGLVKIAEKDQSERVPKLPDQFEKLGAEFFSLGSSEDYYTILKDTLPTLRENILIALNDIAYNLDLFNEVKSQSVVQVSLMRGITQTMILGQLHRISKGGARLTNYSFKYILPESYGGKEKNIQFEVKANSKPPTNIHAIIGKNGVGKTHLLKRMLYAVYGSEYNPKYGKYEGIEDFSNVVFVSYSAFDMPIFEEDLSLEGEHIPYMFVGLIANNNGTKTIKDQNSLAHEFCDSLFQISTSYKKNLWKEIIEILSSDITFSELQISSWIDGENISRNHYTDKNIYKEEFDNIISEKYNKLSSGHKVIILTLTKLVEAVEEKSIVILDEPEEHLHPPLVSAFIRALSQLLIYRNGVGIIATHSPIIVQEIPQSCVWMIRRINSEFVAERPRI</sequence>
<dbReference type="HOGENOM" id="CLU_028965_0_1_9"/>
<dbReference type="SUPFAM" id="SSF52540">
    <property type="entry name" value="P-loop containing nucleoside triphosphate hydrolases"/>
    <property type="match status" value="1"/>
</dbReference>
<dbReference type="InterPro" id="IPR003593">
    <property type="entry name" value="AAA+_ATPase"/>
</dbReference>
<gene>
    <name evidence="2" type="ORF">HMPREF6123_0503</name>
</gene>
<dbReference type="InterPro" id="IPR003959">
    <property type="entry name" value="ATPase_AAA_core"/>
</dbReference>
<dbReference type="STRING" id="585501.HMPREF6123_0503"/>
<dbReference type="SMART" id="SM00382">
    <property type="entry name" value="AAA"/>
    <property type="match status" value="1"/>
</dbReference>
<keyword evidence="3" id="KW-1185">Reference proteome</keyword>
<dbReference type="GO" id="GO:0005524">
    <property type="term" value="F:ATP binding"/>
    <property type="evidence" value="ECO:0007669"/>
    <property type="project" value="InterPro"/>
</dbReference>
<dbReference type="InParanoid" id="C2KVI4"/>
<dbReference type="PANTHER" id="PTHR43581:SF4">
    <property type="entry name" value="ATP_GTP PHOSPHATASE"/>
    <property type="match status" value="1"/>
</dbReference>
<protein>
    <recommendedName>
        <fullName evidence="1">AAA+ ATPase domain-containing protein</fullName>
    </recommendedName>
</protein>